<proteinExistence type="inferred from homology"/>
<dbReference type="CDD" id="cd01630">
    <property type="entry name" value="HAD_KDO-like"/>
    <property type="match status" value="1"/>
</dbReference>
<dbReference type="Gene3D" id="3.40.50.1000">
    <property type="entry name" value="HAD superfamily/HAD-like"/>
    <property type="match status" value="1"/>
</dbReference>
<evidence type="ECO:0000256" key="7">
    <source>
        <dbReference type="ARBA" id="ARBA00022985"/>
    </source>
</evidence>
<evidence type="ECO:0000256" key="5">
    <source>
        <dbReference type="ARBA" id="ARBA00022679"/>
    </source>
</evidence>
<reference evidence="9 10" key="1">
    <citation type="journal article" date="2024" name="Chem. Sci.">
        <title>Discovery of megapolipeptins by genome mining of a Burkholderiales bacteria collection.</title>
        <authorList>
            <person name="Paulo B.S."/>
            <person name="Recchia M.J.J."/>
            <person name="Lee S."/>
            <person name="Fergusson C.H."/>
            <person name="Romanowski S.B."/>
            <person name="Hernandez A."/>
            <person name="Krull N."/>
            <person name="Liu D.Y."/>
            <person name="Cavanagh H."/>
            <person name="Bos A."/>
            <person name="Gray C.A."/>
            <person name="Murphy B.T."/>
            <person name="Linington R.G."/>
            <person name="Eustaquio A.S."/>
        </authorList>
    </citation>
    <scope>NUCLEOTIDE SEQUENCE [LARGE SCALE GENOMIC DNA]</scope>
    <source>
        <strain evidence="9 10">RL21-008-BIB-A</strain>
    </source>
</reference>
<comment type="caution">
    <text evidence="9">The sequence shown here is derived from an EMBL/GenBank/DDBJ whole genome shotgun (WGS) entry which is preliminary data.</text>
</comment>
<dbReference type="CDD" id="cd02517">
    <property type="entry name" value="CMP-KDO-Synthetase"/>
    <property type="match status" value="1"/>
</dbReference>
<keyword evidence="7 8" id="KW-0448">Lipopolysaccharide biosynthesis</keyword>
<comment type="pathway">
    <text evidence="2">Amino-sugar metabolism; N-acetylneuraminate metabolism.</text>
</comment>
<keyword evidence="8" id="KW-0963">Cytoplasm</keyword>
<dbReference type="SUPFAM" id="SSF53448">
    <property type="entry name" value="Nucleotide-diphospho-sugar transferases"/>
    <property type="match status" value="1"/>
</dbReference>
<evidence type="ECO:0000256" key="3">
    <source>
        <dbReference type="ARBA" id="ARBA00005893"/>
    </source>
</evidence>
<evidence type="ECO:0000313" key="10">
    <source>
        <dbReference type="Proteomes" id="UP001629246"/>
    </source>
</evidence>
<dbReference type="HAMAP" id="MF_00057">
    <property type="entry name" value="KdsB"/>
    <property type="match status" value="1"/>
</dbReference>
<evidence type="ECO:0000313" key="9">
    <source>
        <dbReference type="EMBL" id="MFL9924557.1"/>
    </source>
</evidence>
<dbReference type="SUPFAM" id="SSF56784">
    <property type="entry name" value="HAD-like"/>
    <property type="match status" value="1"/>
</dbReference>
<dbReference type="Gene3D" id="3.90.550.10">
    <property type="entry name" value="Spore Coat Polysaccharide Biosynthesis Protein SpsA, Chain A"/>
    <property type="match status" value="1"/>
</dbReference>
<dbReference type="PANTHER" id="PTHR42866">
    <property type="entry name" value="3-DEOXY-MANNO-OCTULOSONATE CYTIDYLYLTRANSFERASE"/>
    <property type="match status" value="1"/>
</dbReference>
<dbReference type="EMBL" id="JAQQFM010000004">
    <property type="protein sequence ID" value="MFL9924557.1"/>
    <property type="molecule type" value="Genomic_DNA"/>
</dbReference>
<accession>A0ABW9AAX8</accession>
<dbReference type="InterPro" id="IPR003329">
    <property type="entry name" value="Cytidylyl_trans"/>
</dbReference>
<dbReference type="InterPro" id="IPR004528">
    <property type="entry name" value="KdsB"/>
</dbReference>
<dbReference type="Pfam" id="PF02348">
    <property type="entry name" value="CTP_transf_3"/>
    <property type="match status" value="1"/>
</dbReference>
<dbReference type="InterPro" id="IPR036412">
    <property type="entry name" value="HAD-like_sf"/>
</dbReference>
<dbReference type="NCBIfam" id="TIGR00466">
    <property type="entry name" value="kdsB"/>
    <property type="match status" value="1"/>
</dbReference>
<dbReference type="InterPro" id="IPR023214">
    <property type="entry name" value="HAD_sf"/>
</dbReference>
<comment type="pathway">
    <text evidence="8">Nucleotide-sugar biosynthesis; CMP-3-deoxy-D-manno-octulosonate biosynthesis; CMP-3-deoxy-D-manno-octulosonate from 3-deoxy-D-manno-octulosonate and CTP: step 1/1.</text>
</comment>
<organism evidence="9 10">
    <name type="scientific">Herbaspirillum lusitanum</name>
    <dbReference type="NCBI Taxonomy" id="213312"/>
    <lineage>
        <taxon>Bacteria</taxon>
        <taxon>Pseudomonadati</taxon>
        <taxon>Pseudomonadota</taxon>
        <taxon>Betaproteobacteria</taxon>
        <taxon>Burkholderiales</taxon>
        <taxon>Oxalobacteraceae</taxon>
        <taxon>Herbaspirillum</taxon>
    </lineage>
</organism>
<dbReference type="NCBIfam" id="NF009905">
    <property type="entry name" value="PRK13368.1"/>
    <property type="match status" value="1"/>
</dbReference>
<dbReference type="NCBIfam" id="NF003952">
    <property type="entry name" value="PRK05450.1-5"/>
    <property type="match status" value="1"/>
</dbReference>
<name>A0ABW9AAX8_9BURK</name>
<dbReference type="NCBIfam" id="TIGR01670">
    <property type="entry name" value="KdsC-phosphatas"/>
    <property type="match status" value="1"/>
</dbReference>
<evidence type="ECO:0000256" key="6">
    <source>
        <dbReference type="ARBA" id="ARBA00022695"/>
    </source>
</evidence>
<dbReference type="InterPro" id="IPR029044">
    <property type="entry name" value="Nucleotide-diphossugar_trans"/>
</dbReference>
<dbReference type="EC" id="2.7.7.38" evidence="8"/>
<comment type="subcellular location">
    <subcellularLocation>
        <location evidence="8">Cytoplasm</location>
    </subcellularLocation>
</comment>
<dbReference type="InterPro" id="IPR006549">
    <property type="entry name" value="HAD-SF_hydro_IIIA"/>
</dbReference>
<dbReference type="SFLD" id="SFLDG01136">
    <property type="entry name" value="C1.6:_Phosphoserine_Phosphatas"/>
    <property type="match status" value="1"/>
</dbReference>
<dbReference type="InterPro" id="IPR010023">
    <property type="entry name" value="KdsC_fam"/>
</dbReference>
<dbReference type="SFLD" id="SFLDG01138">
    <property type="entry name" value="C1.6.2:_Deoxy-d-mannose-octulo"/>
    <property type="match status" value="1"/>
</dbReference>
<comment type="similarity">
    <text evidence="3">Belongs to the KdsC family.</text>
</comment>
<gene>
    <name evidence="8 9" type="primary">kdsB</name>
    <name evidence="9" type="ORF">PQR62_09785</name>
</gene>
<comment type="catalytic activity">
    <reaction evidence="8">
        <text>3-deoxy-alpha-D-manno-oct-2-ulosonate + CTP = CMP-3-deoxy-beta-D-manno-octulosonate + diphosphate</text>
        <dbReference type="Rhea" id="RHEA:23448"/>
        <dbReference type="ChEBI" id="CHEBI:33019"/>
        <dbReference type="ChEBI" id="CHEBI:37563"/>
        <dbReference type="ChEBI" id="CHEBI:85986"/>
        <dbReference type="ChEBI" id="CHEBI:85987"/>
        <dbReference type="EC" id="2.7.7.38"/>
    </reaction>
</comment>
<keyword evidence="5 8" id="KW-0808">Transferase</keyword>
<sequence>MRCIAVIPARFGSSRLPGKPLADILGKPMIQHVYERVSTLGELEDVVVATDDERIVQAVTAFGGKVVLTSPDHPSGTDRLVEVMRHHPADLYLNVQGDEPLVNPEHLRSLLQAMQDAPQTQVGTLCHAISAAEADNPNTVKVVRSQSGDALYFSRARIPFVRDQARQARYFKHVGVYAYRAEVLAAFPTLPASELEAAEMLEQLRIMDAGWRIRVIEVDHAAPGVDSPACLDRVRALMAGKPDPAQTAGSLADVKLVITDVDGVLTDGGMWYDHTGECLKRFHVRDGMGIKMLQEAGISVAVVSGRDSATLRKRLADLGITAFHLGAKDKAAACHALMAEHDVAPLATAMIGDDSIDLPGMAVCAWPVAVADAADYVKRHARIVLTKAGGQGAFREFSDSLLAAGNRSDIYNSVAGYSQAMNRMTQ</sequence>
<comment type="catalytic activity">
    <reaction evidence="1">
        <text>an N-acylneuraminate + CTP = a CMP-N-acyl-beta-neuraminate + diphosphate</text>
        <dbReference type="Rhea" id="RHEA:11344"/>
        <dbReference type="ChEBI" id="CHEBI:33019"/>
        <dbReference type="ChEBI" id="CHEBI:37563"/>
        <dbReference type="ChEBI" id="CHEBI:60073"/>
        <dbReference type="ChEBI" id="CHEBI:68671"/>
        <dbReference type="EC" id="2.7.7.43"/>
    </reaction>
</comment>
<evidence type="ECO:0000256" key="1">
    <source>
        <dbReference type="ARBA" id="ARBA00001862"/>
    </source>
</evidence>
<comment type="similarity">
    <text evidence="4">Belongs to the CMP-NeuNAc synthase family.</text>
</comment>
<protein>
    <recommendedName>
        <fullName evidence="8">3-deoxy-manno-octulosonate cytidylyltransferase</fullName>
        <ecNumber evidence="8">2.7.7.38</ecNumber>
    </recommendedName>
    <alternativeName>
        <fullName evidence="8">CMP-2-keto-3-deoxyoctulosonic acid synthase</fullName>
        <shortName evidence="8">CKS</shortName>
        <shortName evidence="8">CMP-KDO synthase</shortName>
    </alternativeName>
</protein>
<dbReference type="Proteomes" id="UP001629246">
    <property type="component" value="Unassembled WGS sequence"/>
</dbReference>
<keyword evidence="6 8" id="KW-0548">Nucleotidyltransferase</keyword>
<dbReference type="NCBIfam" id="TIGR01662">
    <property type="entry name" value="HAD-SF-IIIA"/>
    <property type="match status" value="1"/>
</dbReference>
<comment type="function">
    <text evidence="8">Activates KDO (a required 8-carbon sugar) for incorporation into bacterial lipopolysaccharide in Gram-negative bacteria.</text>
</comment>
<keyword evidence="10" id="KW-1185">Reference proteome</keyword>
<comment type="similarity">
    <text evidence="8">Belongs to the KdsB family.</text>
</comment>
<dbReference type="Pfam" id="PF08282">
    <property type="entry name" value="Hydrolase_3"/>
    <property type="match status" value="1"/>
</dbReference>
<dbReference type="RefSeq" id="WP_408157321.1">
    <property type="nucleotide sequence ID" value="NZ_JAQQFM010000004.1"/>
</dbReference>
<evidence type="ECO:0000256" key="4">
    <source>
        <dbReference type="ARBA" id="ARBA00010726"/>
    </source>
</evidence>
<dbReference type="PANTHER" id="PTHR42866:SF2">
    <property type="entry name" value="3-DEOXY-MANNO-OCTULOSONATE CYTIDYLYLTRANSFERASE, MITOCHONDRIAL"/>
    <property type="match status" value="1"/>
</dbReference>
<dbReference type="GO" id="GO:0008690">
    <property type="term" value="F:3-deoxy-manno-octulosonate cytidylyltransferase activity"/>
    <property type="evidence" value="ECO:0007669"/>
    <property type="project" value="UniProtKB-EC"/>
</dbReference>
<evidence type="ECO:0000256" key="8">
    <source>
        <dbReference type="HAMAP-Rule" id="MF_00057"/>
    </source>
</evidence>
<dbReference type="SFLD" id="SFLDS00003">
    <property type="entry name" value="Haloacid_Dehalogenase"/>
    <property type="match status" value="1"/>
</dbReference>
<evidence type="ECO:0000256" key="2">
    <source>
        <dbReference type="ARBA" id="ARBA00005141"/>
    </source>
</evidence>
<dbReference type="NCBIfam" id="NF003950">
    <property type="entry name" value="PRK05450.1-3"/>
    <property type="match status" value="1"/>
</dbReference>